<dbReference type="RefSeq" id="XP_026688186.1">
    <property type="nucleotide sequence ID" value="XM_026832385.1"/>
</dbReference>
<feature type="non-terminal residue" evidence="3">
    <location>
        <position position="557"/>
    </location>
</feature>
<dbReference type="GeneID" id="113472587"/>
<feature type="region of interest" description="Disordered" evidence="1">
    <location>
        <begin position="203"/>
        <end position="272"/>
    </location>
</feature>
<keyword evidence="2" id="KW-1185">Reference proteome</keyword>
<evidence type="ECO:0000256" key="1">
    <source>
        <dbReference type="SAM" id="MobiDB-lite"/>
    </source>
</evidence>
<proteinExistence type="predicted"/>
<dbReference type="KEGG" id="dci:113472587"/>
<reference evidence="3" key="1">
    <citation type="submission" date="2025-08" db="UniProtKB">
        <authorList>
            <consortium name="RefSeq"/>
        </authorList>
    </citation>
    <scope>IDENTIFICATION</scope>
</reference>
<protein>
    <submittedName>
        <fullName evidence="3">Uncharacterized protein LOC113472587</fullName>
    </submittedName>
</protein>
<feature type="compositionally biased region" description="Polar residues" evidence="1">
    <location>
        <begin position="208"/>
        <end position="217"/>
    </location>
</feature>
<feature type="compositionally biased region" description="Basic and acidic residues" evidence="1">
    <location>
        <begin position="523"/>
        <end position="550"/>
    </location>
</feature>
<evidence type="ECO:0000313" key="2">
    <source>
        <dbReference type="Proteomes" id="UP000079169"/>
    </source>
</evidence>
<dbReference type="AlphaFoldDB" id="A0A3Q0JIE4"/>
<feature type="compositionally biased region" description="Polar residues" evidence="1">
    <location>
        <begin position="134"/>
        <end position="150"/>
    </location>
</feature>
<evidence type="ECO:0000313" key="3">
    <source>
        <dbReference type="RefSeq" id="XP_026688186.1"/>
    </source>
</evidence>
<name>A0A3Q0JIE4_DIACI</name>
<gene>
    <name evidence="3" type="primary">LOC113472587</name>
</gene>
<accession>A0A3Q0JIE4</accession>
<feature type="region of interest" description="Disordered" evidence="1">
    <location>
        <begin position="1"/>
        <end position="25"/>
    </location>
</feature>
<feature type="compositionally biased region" description="Polar residues" evidence="1">
    <location>
        <begin position="228"/>
        <end position="240"/>
    </location>
</feature>
<feature type="region of interest" description="Disordered" evidence="1">
    <location>
        <begin position="519"/>
        <end position="557"/>
    </location>
</feature>
<organism evidence="2 3">
    <name type="scientific">Diaphorina citri</name>
    <name type="common">Asian citrus psyllid</name>
    <dbReference type="NCBI Taxonomy" id="121845"/>
    <lineage>
        <taxon>Eukaryota</taxon>
        <taxon>Metazoa</taxon>
        <taxon>Ecdysozoa</taxon>
        <taxon>Arthropoda</taxon>
        <taxon>Hexapoda</taxon>
        <taxon>Insecta</taxon>
        <taxon>Pterygota</taxon>
        <taxon>Neoptera</taxon>
        <taxon>Paraneoptera</taxon>
        <taxon>Hemiptera</taxon>
        <taxon>Sternorrhyncha</taxon>
        <taxon>Psylloidea</taxon>
        <taxon>Psyllidae</taxon>
        <taxon>Diaphorininae</taxon>
        <taxon>Diaphorina</taxon>
    </lineage>
</organism>
<dbReference type="Proteomes" id="UP000079169">
    <property type="component" value="Unplaced"/>
</dbReference>
<sequence>MLVSARSQYRIPQRKSRHRRKSPERTIENGDLEAICNKYNERDHNRKAIEGRQETCPDRRFEKTNGDNEANYRHEEERDRKAIQAAEDYENIINKHIREVMNGDDKRDRKHKLVQEVNGNQRKEHPGSHKVGRSRNNTLRDYSRQSNGNATVCNGFVEDRNEERQFKEAHKTNGSIIGKDLLHQKTNPLIELLFDKSKAKQDEESETDSCLSTSTVKDCQDSQRKNSHPNGPSQNNQNRSNKTDDRYGNLSTDEDCHDQNNNATAKQPQPRHSRVLDQLFENQKNTIEELRTMCNSGAIRNANHADAKDAKAGGPRTRKIFSFNFKRKVKEPYRLDRPTSLQNLSDIAYTDRTGDLQDDYRRPNSLQRLNEMEPRHNASMFSFPKLTKKVPLVGFLDRPSSLQKLNTNGTSVGNGLCCPGKEAETDTNLVRQRSASLDQFHGRLPDGQLTRNASFLHSKLDHRKLLAQGLLNGREVKDSRKMLTHSLSNETAGPGDGDRSVKRSRSLIQKILPLRLTRQGRKKLAESGDLDKGQLGHVPESRPSAEDRCKMPLPDLP</sequence>
<dbReference type="PaxDb" id="121845-A0A3Q0JIE4"/>
<feature type="compositionally biased region" description="Basic residues" evidence="1">
    <location>
        <begin position="12"/>
        <end position="22"/>
    </location>
</feature>
<feature type="region of interest" description="Disordered" evidence="1">
    <location>
        <begin position="48"/>
        <end position="79"/>
    </location>
</feature>
<feature type="region of interest" description="Disordered" evidence="1">
    <location>
        <begin position="115"/>
        <end position="150"/>
    </location>
</feature>